<dbReference type="InterPro" id="IPR052337">
    <property type="entry name" value="SAT4-like"/>
</dbReference>
<evidence type="ECO:0000256" key="7">
    <source>
        <dbReference type="ARBA" id="ARBA00022692"/>
    </source>
</evidence>
<evidence type="ECO:0000259" key="18">
    <source>
        <dbReference type="PROSITE" id="PS52012"/>
    </source>
</evidence>
<dbReference type="AlphaFoldDB" id="A0AAE0I7G9"/>
<keyword evidence="11 14" id="KW-1015">Disulfide bond</keyword>
<evidence type="ECO:0000256" key="8">
    <source>
        <dbReference type="ARBA" id="ARBA00022729"/>
    </source>
</evidence>
<evidence type="ECO:0000313" key="20">
    <source>
        <dbReference type="Proteomes" id="UP001286456"/>
    </source>
</evidence>
<comment type="similarity">
    <text evidence="4">Belongs to the RBT5 family.</text>
</comment>
<accession>A0AAE0I7G9</accession>
<evidence type="ECO:0000256" key="16">
    <source>
        <dbReference type="SAM" id="Phobius"/>
    </source>
</evidence>
<feature type="transmembrane region" description="Helical" evidence="16">
    <location>
        <begin position="138"/>
        <end position="158"/>
    </location>
</feature>
<evidence type="ECO:0000256" key="11">
    <source>
        <dbReference type="ARBA" id="ARBA00023157"/>
    </source>
</evidence>
<evidence type="ECO:0000256" key="4">
    <source>
        <dbReference type="ARBA" id="ARBA00010031"/>
    </source>
</evidence>
<dbReference type="SMART" id="SM00747">
    <property type="entry name" value="CFEM"/>
    <property type="match status" value="1"/>
</dbReference>
<feature type="compositionally biased region" description="Basic and acidic residues" evidence="15">
    <location>
        <begin position="450"/>
        <end position="459"/>
    </location>
</feature>
<feature type="compositionally biased region" description="Low complexity" evidence="15">
    <location>
        <begin position="434"/>
        <end position="444"/>
    </location>
</feature>
<evidence type="ECO:0000256" key="1">
    <source>
        <dbReference type="ARBA" id="ARBA00004141"/>
    </source>
</evidence>
<keyword evidence="8 17" id="KW-0732">Signal</keyword>
<evidence type="ECO:0000256" key="10">
    <source>
        <dbReference type="ARBA" id="ARBA00023136"/>
    </source>
</evidence>
<reference evidence="19" key="2">
    <citation type="submission" date="2023-06" db="EMBL/GenBank/DDBJ databases">
        <authorList>
            <consortium name="Lawrence Berkeley National Laboratory"/>
            <person name="Haridas S."/>
            <person name="Hensen N."/>
            <person name="Bonometti L."/>
            <person name="Westerberg I."/>
            <person name="Brannstrom I.O."/>
            <person name="Guillou S."/>
            <person name="Cros-Aarteil S."/>
            <person name="Calhoun S."/>
            <person name="Kuo A."/>
            <person name="Mondo S."/>
            <person name="Pangilinan J."/>
            <person name="Riley R."/>
            <person name="Labutti K."/>
            <person name="Andreopoulos B."/>
            <person name="Lipzen A."/>
            <person name="Chen C."/>
            <person name="Yanf M."/>
            <person name="Daum C."/>
            <person name="Ng V."/>
            <person name="Clum A."/>
            <person name="Steindorff A."/>
            <person name="Ohm R."/>
            <person name="Martin F."/>
            <person name="Silar P."/>
            <person name="Natvig D."/>
            <person name="Lalanne C."/>
            <person name="Gautier V."/>
            <person name="Ament-Velasquez S.L."/>
            <person name="Kruys A."/>
            <person name="Hutchinson M.I."/>
            <person name="Powell A.J."/>
            <person name="Barry K."/>
            <person name="Miller A.N."/>
            <person name="Grigoriev I.V."/>
            <person name="Debuchy R."/>
            <person name="Gladieux P."/>
            <person name="Thoren M.H."/>
            <person name="Johannesson H."/>
        </authorList>
    </citation>
    <scope>NUCLEOTIDE SEQUENCE</scope>
    <source>
        <strain evidence="19">SMH4131-1</strain>
    </source>
</reference>
<dbReference type="Pfam" id="PF05730">
    <property type="entry name" value="CFEM"/>
    <property type="match status" value="1"/>
</dbReference>
<dbReference type="GO" id="GO:0046872">
    <property type="term" value="F:metal ion binding"/>
    <property type="evidence" value="ECO:0007669"/>
    <property type="project" value="UniProtKB-UniRule"/>
</dbReference>
<dbReference type="PANTHER" id="PTHR33048">
    <property type="entry name" value="PTH11-LIKE INTEGRAL MEMBRANE PROTEIN (AFU_ORTHOLOGUE AFUA_5G11245)"/>
    <property type="match status" value="1"/>
</dbReference>
<proteinExistence type="inferred from homology"/>
<feature type="transmembrane region" description="Helical" evidence="16">
    <location>
        <begin position="178"/>
        <end position="207"/>
    </location>
</feature>
<reference evidence="19" key="1">
    <citation type="journal article" date="2023" name="Mol. Phylogenet. Evol.">
        <title>Genome-scale phylogeny and comparative genomics of the fungal order Sordariales.</title>
        <authorList>
            <person name="Hensen N."/>
            <person name="Bonometti L."/>
            <person name="Westerberg I."/>
            <person name="Brannstrom I.O."/>
            <person name="Guillou S."/>
            <person name="Cros-Aarteil S."/>
            <person name="Calhoun S."/>
            <person name="Haridas S."/>
            <person name="Kuo A."/>
            <person name="Mondo S."/>
            <person name="Pangilinan J."/>
            <person name="Riley R."/>
            <person name="LaButti K."/>
            <person name="Andreopoulos B."/>
            <person name="Lipzen A."/>
            <person name="Chen C."/>
            <person name="Yan M."/>
            <person name="Daum C."/>
            <person name="Ng V."/>
            <person name="Clum A."/>
            <person name="Steindorff A."/>
            <person name="Ohm R.A."/>
            <person name="Martin F."/>
            <person name="Silar P."/>
            <person name="Natvig D.O."/>
            <person name="Lalanne C."/>
            <person name="Gautier V."/>
            <person name="Ament-Velasquez S.L."/>
            <person name="Kruys A."/>
            <person name="Hutchinson M.I."/>
            <person name="Powell A.J."/>
            <person name="Barry K."/>
            <person name="Miller A.N."/>
            <person name="Grigoriev I.V."/>
            <person name="Debuchy R."/>
            <person name="Gladieux P."/>
            <person name="Hiltunen Thoren M."/>
            <person name="Johannesson H."/>
        </authorList>
    </citation>
    <scope>NUCLEOTIDE SEQUENCE</scope>
    <source>
        <strain evidence="19">SMH4131-1</strain>
    </source>
</reference>
<evidence type="ECO:0000256" key="6">
    <source>
        <dbReference type="ARBA" id="ARBA00022622"/>
    </source>
</evidence>
<dbReference type="Proteomes" id="UP001286456">
    <property type="component" value="Unassembled WGS sequence"/>
</dbReference>
<name>A0AAE0I7G9_9PEZI</name>
<evidence type="ECO:0000256" key="3">
    <source>
        <dbReference type="ARBA" id="ARBA00004613"/>
    </source>
</evidence>
<dbReference type="InterPro" id="IPR008427">
    <property type="entry name" value="Extracellular_membr_CFEM_dom"/>
</dbReference>
<sequence length="459" mass="50710">MGRLARYACGLALCLPFLFNVVAAGSISFEDAVAGLPSCSLECLGSAISNSTCTLTDVNCICSTASLNNAAAACMMTTCTVRESLTAKNITSHLCGVEPDNDDEIVTIFAVFISLTMVAVALRVLARILTSAYFWWDDLFNLFGLIGCIVFTVLNLISADRGMGLDVWFVPFDNVTDVLQLFFFEMLLYTVTRFFVRASIILFYLRVFPAKSESKLSRMLVYTLIANLLYNLAFFFAVVFQCTPVHHFWDQWEGDRPGHCGNVNALVWSAAITGIVFDLWLLALPFPQLLALNLHWKKKVMGCMMFSVGACVLIISLVRLKSINQFTSAVNPTKDIVQVCLWSGIELNVGVICPCLPSFRLLIRRILPHMLITTDKYEMDSKTGTKTNPTSKRKSHHVPTKSTHTITKTTSISMRYSVDQSQSRSSDDHRGQSRDGSNSGSSASLAVRVQTDEEAGRGI</sequence>
<keyword evidence="20" id="KW-1185">Reference proteome</keyword>
<dbReference type="GO" id="GO:0098552">
    <property type="term" value="C:side of membrane"/>
    <property type="evidence" value="ECO:0007669"/>
    <property type="project" value="UniProtKB-KW"/>
</dbReference>
<evidence type="ECO:0000256" key="9">
    <source>
        <dbReference type="ARBA" id="ARBA00022989"/>
    </source>
</evidence>
<feature type="region of interest" description="Disordered" evidence="15">
    <location>
        <begin position="380"/>
        <end position="459"/>
    </location>
</feature>
<feature type="disulfide bond" evidence="14">
    <location>
        <begin position="43"/>
        <end position="74"/>
    </location>
</feature>
<comment type="subcellular location">
    <subcellularLocation>
        <location evidence="2">Membrane</location>
        <topology evidence="2">Lipid-anchor</topology>
        <topology evidence="2">GPI-anchor</topology>
    </subcellularLocation>
    <subcellularLocation>
        <location evidence="1">Membrane</location>
        <topology evidence="1">Multi-pass membrane protein</topology>
    </subcellularLocation>
    <subcellularLocation>
        <location evidence="3">Secreted</location>
    </subcellularLocation>
</comment>
<feature type="signal peptide" evidence="17">
    <location>
        <begin position="1"/>
        <end position="24"/>
    </location>
</feature>
<keyword evidence="14" id="KW-0349">Heme</keyword>
<evidence type="ECO:0000256" key="12">
    <source>
        <dbReference type="ARBA" id="ARBA00023288"/>
    </source>
</evidence>
<dbReference type="PROSITE" id="PS52012">
    <property type="entry name" value="CFEM"/>
    <property type="match status" value="1"/>
</dbReference>
<dbReference type="EMBL" id="JAUEPO010000006">
    <property type="protein sequence ID" value="KAK3319855.1"/>
    <property type="molecule type" value="Genomic_DNA"/>
</dbReference>
<feature type="disulfide bond" evidence="14">
    <location>
        <begin position="62"/>
        <end position="95"/>
    </location>
</feature>
<keyword evidence="6" id="KW-0325">Glycoprotein</keyword>
<keyword evidence="9 16" id="KW-1133">Transmembrane helix</keyword>
<comment type="caution">
    <text evidence="19">The sequence shown here is derived from an EMBL/GenBank/DDBJ whole genome shotgun (WGS) entry which is preliminary data.</text>
</comment>
<gene>
    <name evidence="19" type="ORF">B0T19DRAFT_273425</name>
</gene>
<keyword evidence="14" id="KW-0479">Metal-binding</keyword>
<keyword evidence="12" id="KW-0449">Lipoprotein</keyword>
<dbReference type="InterPro" id="IPR049326">
    <property type="entry name" value="Rhodopsin_dom_fungi"/>
</dbReference>
<evidence type="ECO:0000256" key="14">
    <source>
        <dbReference type="PROSITE-ProRule" id="PRU01356"/>
    </source>
</evidence>
<evidence type="ECO:0000313" key="19">
    <source>
        <dbReference type="EMBL" id="KAK3319855.1"/>
    </source>
</evidence>
<feature type="compositionally biased region" description="Low complexity" evidence="15">
    <location>
        <begin position="400"/>
        <end position="424"/>
    </location>
</feature>
<dbReference type="GO" id="GO:0005576">
    <property type="term" value="C:extracellular region"/>
    <property type="evidence" value="ECO:0007669"/>
    <property type="project" value="UniProtKB-SubCell"/>
</dbReference>
<keyword evidence="6" id="KW-0336">GPI-anchor</keyword>
<feature type="disulfide bond" evidence="14">
    <location>
        <begin position="53"/>
        <end position="60"/>
    </location>
</feature>
<evidence type="ECO:0000256" key="13">
    <source>
        <dbReference type="ARBA" id="ARBA00038359"/>
    </source>
</evidence>
<dbReference type="Pfam" id="PF20684">
    <property type="entry name" value="Fung_rhodopsin"/>
    <property type="match status" value="1"/>
</dbReference>
<evidence type="ECO:0000256" key="5">
    <source>
        <dbReference type="ARBA" id="ARBA00022525"/>
    </source>
</evidence>
<feature type="disulfide bond" evidence="14">
    <location>
        <begin position="39"/>
        <end position="79"/>
    </location>
</feature>
<feature type="chain" id="PRO_5042157564" description="CFEM domain-containing protein" evidence="17">
    <location>
        <begin position="25"/>
        <end position="459"/>
    </location>
</feature>
<keyword evidence="14" id="KW-0408">Iron</keyword>
<keyword evidence="10 16" id="KW-0472">Membrane</keyword>
<evidence type="ECO:0000256" key="17">
    <source>
        <dbReference type="SAM" id="SignalP"/>
    </source>
</evidence>
<keyword evidence="5" id="KW-0964">Secreted</keyword>
<feature type="transmembrane region" description="Helical" evidence="16">
    <location>
        <begin position="105"/>
        <end position="126"/>
    </location>
</feature>
<feature type="transmembrane region" description="Helical" evidence="16">
    <location>
        <begin position="219"/>
        <end position="240"/>
    </location>
</feature>
<protein>
    <recommendedName>
        <fullName evidence="18">CFEM domain-containing protein</fullName>
    </recommendedName>
</protein>
<feature type="binding site" description="axial binding residue" evidence="14">
    <location>
        <position position="57"/>
    </location>
    <ligand>
        <name>heme</name>
        <dbReference type="ChEBI" id="CHEBI:30413"/>
    </ligand>
    <ligandPart>
        <name>Fe</name>
        <dbReference type="ChEBI" id="CHEBI:18248"/>
    </ligandPart>
</feature>
<evidence type="ECO:0000256" key="2">
    <source>
        <dbReference type="ARBA" id="ARBA00004589"/>
    </source>
</evidence>
<organism evidence="19 20">
    <name type="scientific">Cercophora scortea</name>
    <dbReference type="NCBI Taxonomy" id="314031"/>
    <lineage>
        <taxon>Eukaryota</taxon>
        <taxon>Fungi</taxon>
        <taxon>Dikarya</taxon>
        <taxon>Ascomycota</taxon>
        <taxon>Pezizomycotina</taxon>
        <taxon>Sordariomycetes</taxon>
        <taxon>Sordariomycetidae</taxon>
        <taxon>Sordariales</taxon>
        <taxon>Lasiosphaeriaceae</taxon>
        <taxon>Cercophora</taxon>
    </lineage>
</organism>
<keyword evidence="7 16" id="KW-0812">Transmembrane</keyword>
<feature type="transmembrane region" description="Helical" evidence="16">
    <location>
        <begin position="265"/>
        <end position="287"/>
    </location>
</feature>
<dbReference type="PANTHER" id="PTHR33048:SF143">
    <property type="entry name" value="EXTRACELLULAR MEMBRANE PROTEIN CFEM DOMAIN-CONTAINING PROTEIN-RELATED"/>
    <property type="match status" value="1"/>
</dbReference>
<feature type="domain" description="CFEM" evidence="18">
    <location>
        <begin position="11"/>
        <end position="122"/>
    </location>
</feature>
<evidence type="ECO:0000256" key="15">
    <source>
        <dbReference type="SAM" id="MobiDB-lite"/>
    </source>
</evidence>
<feature type="transmembrane region" description="Helical" evidence="16">
    <location>
        <begin position="299"/>
        <end position="318"/>
    </location>
</feature>
<comment type="similarity">
    <text evidence="13">Belongs to the SAT4 family.</text>
</comment>